<feature type="domain" description="Glutamate/phenylalanine/leucine/valine/L-tryptophan dehydrogenase C-terminal" evidence="5">
    <location>
        <begin position="146"/>
        <end position="354"/>
    </location>
</feature>
<dbReference type="PANTHER" id="PTHR42722">
    <property type="entry name" value="LEUCINE DEHYDROGENASE"/>
    <property type="match status" value="1"/>
</dbReference>
<dbReference type="Proteomes" id="UP001497045">
    <property type="component" value="Unassembled WGS sequence"/>
</dbReference>
<dbReference type="PRINTS" id="PR00082">
    <property type="entry name" value="GLFDHDRGNASE"/>
</dbReference>
<keyword evidence="3" id="KW-0520">NAD</keyword>
<evidence type="ECO:0000256" key="3">
    <source>
        <dbReference type="ARBA" id="ARBA00023027"/>
    </source>
</evidence>
<protein>
    <submittedName>
        <fullName evidence="6">Glu/Leu/Phe/Val dehydrogenase dimerization domain-containing protein</fullName>
    </submittedName>
</protein>
<dbReference type="SMART" id="SM00839">
    <property type="entry name" value="ELFV_dehydrog"/>
    <property type="match status" value="1"/>
</dbReference>
<dbReference type="PIRSF" id="PIRSF000188">
    <property type="entry name" value="Phe_leu_dh"/>
    <property type="match status" value="1"/>
</dbReference>
<dbReference type="InterPro" id="IPR006096">
    <property type="entry name" value="Glu/Leu/Phe/Val/Trp_DH_C"/>
</dbReference>
<proteinExistence type="inferred from homology"/>
<dbReference type="InterPro" id="IPR006097">
    <property type="entry name" value="Glu/Leu/Phe/Val/Trp_DH_dimer"/>
</dbReference>
<dbReference type="EMBL" id="JBBYHV010000001">
    <property type="protein sequence ID" value="MEL1249988.1"/>
    <property type="molecule type" value="Genomic_DNA"/>
</dbReference>
<dbReference type="PANTHER" id="PTHR42722:SF1">
    <property type="entry name" value="VALINE DEHYDROGENASE"/>
    <property type="match status" value="1"/>
</dbReference>
<dbReference type="InterPro" id="IPR016211">
    <property type="entry name" value="Glu/Phe/Leu/Val/Trp_DH_bac/arc"/>
</dbReference>
<dbReference type="Pfam" id="PF02812">
    <property type="entry name" value="ELFV_dehydrog_N"/>
    <property type="match status" value="1"/>
</dbReference>
<dbReference type="Pfam" id="PF00208">
    <property type="entry name" value="ELFV_dehydrog"/>
    <property type="match status" value="1"/>
</dbReference>
<dbReference type="CDD" id="cd01075">
    <property type="entry name" value="NAD_bind_Leu_Phe_Val_DH"/>
    <property type="match status" value="1"/>
</dbReference>
<accession>A0ABU9IC39</accession>
<dbReference type="InterPro" id="IPR046346">
    <property type="entry name" value="Aminoacid_DH-like_N_sf"/>
</dbReference>
<comment type="caution">
    <text evidence="6">The sequence shown here is derived from an EMBL/GenBank/DDBJ whole genome shotgun (WGS) entry which is preliminary data.</text>
</comment>
<dbReference type="Gene3D" id="3.40.50.720">
    <property type="entry name" value="NAD(P)-binding Rossmann-like Domain"/>
    <property type="match status" value="1"/>
</dbReference>
<dbReference type="Gene3D" id="3.40.50.10860">
    <property type="entry name" value="Leucine Dehydrogenase, chain A, domain 1"/>
    <property type="match status" value="1"/>
</dbReference>
<dbReference type="RefSeq" id="WP_341672506.1">
    <property type="nucleotide sequence ID" value="NZ_JBBYHV010000001.1"/>
</dbReference>
<keyword evidence="2 4" id="KW-0560">Oxidoreductase</keyword>
<dbReference type="SUPFAM" id="SSF51735">
    <property type="entry name" value="NAD(P)-binding Rossmann-fold domains"/>
    <property type="match status" value="1"/>
</dbReference>
<dbReference type="InterPro" id="IPR036291">
    <property type="entry name" value="NAD(P)-bd_dom_sf"/>
</dbReference>
<evidence type="ECO:0000313" key="6">
    <source>
        <dbReference type="EMBL" id="MEL1249988.1"/>
    </source>
</evidence>
<organism evidence="6 7">
    <name type="scientific">Aurantiacibacter gilvus</name>
    <dbReference type="NCBI Taxonomy" id="3139141"/>
    <lineage>
        <taxon>Bacteria</taxon>
        <taxon>Pseudomonadati</taxon>
        <taxon>Pseudomonadota</taxon>
        <taxon>Alphaproteobacteria</taxon>
        <taxon>Sphingomonadales</taxon>
        <taxon>Erythrobacteraceae</taxon>
        <taxon>Aurantiacibacter</taxon>
    </lineage>
</organism>
<comment type="similarity">
    <text evidence="1 4">Belongs to the Glu/Leu/Phe/Val dehydrogenases family.</text>
</comment>
<reference evidence="6 7" key="1">
    <citation type="submission" date="2024-04" db="EMBL/GenBank/DDBJ databases">
        <title>Aurantiacibacter sp. DGU6 16S ribosomal RNA gene Genome sequencing and assembly.</title>
        <authorList>
            <person name="Park S."/>
        </authorList>
    </citation>
    <scope>NUCLEOTIDE SEQUENCE [LARGE SCALE GENOMIC DNA]</scope>
    <source>
        <strain evidence="6 7">DGU6</strain>
    </source>
</reference>
<dbReference type="SUPFAM" id="SSF53223">
    <property type="entry name" value="Aminoacid dehydrogenase-like, N-terminal domain"/>
    <property type="match status" value="1"/>
</dbReference>
<evidence type="ECO:0000313" key="7">
    <source>
        <dbReference type="Proteomes" id="UP001497045"/>
    </source>
</evidence>
<evidence type="ECO:0000256" key="2">
    <source>
        <dbReference type="ARBA" id="ARBA00023002"/>
    </source>
</evidence>
<gene>
    <name evidence="6" type="ORF">AAEO60_04830</name>
</gene>
<dbReference type="InterPro" id="IPR006095">
    <property type="entry name" value="Glu/Leu/Phe/Val/Trp_DH"/>
</dbReference>
<name>A0ABU9IC39_9SPHN</name>
<evidence type="ECO:0000256" key="1">
    <source>
        <dbReference type="ARBA" id="ARBA00006382"/>
    </source>
</evidence>
<evidence type="ECO:0000259" key="5">
    <source>
        <dbReference type="SMART" id="SM00839"/>
    </source>
</evidence>
<sequence length="355" mass="37491">MPAFWSEPDWDEHERVEVVHDRASGLTAIIALHSTHLGPGAGGTRFWHYAEPAGAMRDALRLSRGMSYKNAMAGLPIGGGKAVVLLDKDRKKTTAMLHAFGDAVEAMGGQYVTAEDVGATVADMELVRERTEHVCGLPVGEGDAGGDPGPLTAIGIYQGIKAAVAHKLGKDSMQGVRIAVQGVGSVGGGVARLLAKDGARLWLADVDDKRAKALAAELDAEAVAADQIMSTTCDVFSPNALGAILDEEGIARLDCAIVAGGANNQLARPEHGTMLHERDILYAPDYVINAGGIINVSLEYLCRRSGEPCDINEVRKRIAQIPGRLDSIWQESDATGRPSNEVADTMAQILIGRGV</sequence>
<evidence type="ECO:0000256" key="4">
    <source>
        <dbReference type="RuleBase" id="RU004417"/>
    </source>
</evidence>
<keyword evidence="7" id="KW-1185">Reference proteome</keyword>